<dbReference type="RefSeq" id="WP_159235062.1">
    <property type="nucleotide sequence ID" value="NZ_CACSIP010000064.1"/>
</dbReference>
<name>A0A5S9R9I0_MYCVN</name>
<organism evidence="1 2">
    <name type="scientific">Mycolicibacterium vanbaalenii</name>
    <name type="common">Mycobacterium vanbaalenii</name>
    <dbReference type="NCBI Taxonomy" id="110539"/>
    <lineage>
        <taxon>Bacteria</taxon>
        <taxon>Bacillati</taxon>
        <taxon>Actinomycetota</taxon>
        <taxon>Actinomycetes</taxon>
        <taxon>Mycobacteriales</taxon>
        <taxon>Mycobacteriaceae</taxon>
        <taxon>Mycolicibacterium</taxon>
    </lineage>
</organism>
<sequence>MSDVVERAKAALEEFESARAADHAVQEPICDTAAAGMELAAVVPELVAEVERLRGVLIDRVVADHRAERGVRPVPVEGRVWLYRSSVDGAEVLVRWELDGWETADPGLPSRWYTQDSSLLEWPGRFTELESGFPR</sequence>
<evidence type="ECO:0000313" key="2">
    <source>
        <dbReference type="Proteomes" id="UP000430146"/>
    </source>
</evidence>
<dbReference type="AlphaFoldDB" id="A0A5S9R9I0"/>
<evidence type="ECO:0000313" key="1">
    <source>
        <dbReference type="EMBL" id="CAA0136356.1"/>
    </source>
</evidence>
<accession>A0A5S9R9I0</accession>
<protein>
    <submittedName>
        <fullName evidence="1">Uncharacterized protein</fullName>
    </submittedName>
</protein>
<dbReference type="EMBL" id="CACSIP010000064">
    <property type="protein sequence ID" value="CAA0136356.1"/>
    <property type="molecule type" value="Genomic_DNA"/>
</dbReference>
<proteinExistence type="predicted"/>
<keyword evidence="2" id="KW-1185">Reference proteome</keyword>
<dbReference type="Proteomes" id="UP000430146">
    <property type="component" value="Unassembled WGS sequence"/>
</dbReference>
<reference evidence="1 2" key="1">
    <citation type="submission" date="2019-11" db="EMBL/GenBank/DDBJ databases">
        <authorList>
            <person name="Holert J."/>
        </authorList>
    </citation>
    <scope>NUCLEOTIDE SEQUENCE [LARGE SCALE GENOMIC DNA]</scope>
    <source>
        <strain evidence="1">BC8_1</strain>
    </source>
</reference>
<gene>
    <name evidence="1" type="ORF">AELLOGFF_06493</name>
</gene>